<reference evidence="1 2" key="1">
    <citation type="submission" date="2024-04" db="EMBL/GenBank/DDBJ databases">
        <authorList>
            <person name="Fracassetti M."/>
        </authorList>
    </citation>
    <scope>NUCLEOTIDE SEQUENCE [LARGE SCALE GENOMIC DNA]</scope>
</reference>
<accession>A0AAV2E0Q9</accession>
<gene>
    <name evidence="1" type="ORF">LTRI10_LOCUS20930</name>
</gene>
<evidence type="ECO:0000313" key="2">
    <source>
        <dbReference type="Proteomes" id="UP001497516"/>
    </source>
</evidence>
<dbReference type="AlphaFoldDB" id="A0AAV2E0Q9"/>
<protein>
    <submittedName>
        <fullName evidence="1">Uncharacterized protein</fullName>
    </submittedName>
</protein>
<name>A0AAV2E0Q9_9ROSI</name>
<dbReference type="EMBL" id="OZ034816">
    <property type="protein sequence ID" value="CAL1379410.1"/>
    <property type="molecule type" value="Genomic_DNA"/>
</dbReference>
<dbReference type="Proteomes" id="UP001497516">
    <property type="component" value="Chromosome 3"/>
</dbReference>
<proteinExistence type="predicted"/>
<organism evidence="1 2">
    <name type="scientific">Linum trigynum</name>
    <dbReference type="NCBI Taxonomy" id="586398"/>
    <lineage>
        <taxon>Eukaryota</taxon>
        <taxon>Viridiplantae</taxon>
        <taxon>Streptophyta</taxon>
        <taxon>Embryophyta</taxon>
        <taxon>Tracheophyta</taxon>
        <taxon>Spermatophyta</taxon>
        <taxon>Magnoliopsida</taxon>
        <taxon>eudicotyledons</taxon>
        <taxon>Gunneridae</taxon>
        <taxon>Pentapetalae</taxon>
        <taxon>rosids</taxon>
        <taxon>fabids</taxon>
        <taxon>Malpighiales</taxon>
        <taxon>Linaceae</taxon>
        <taxon>Linum</taxon>
    </lineage>
</organism>
<keyword evidence="2" id="KW-1185">Reference proteome</keyword>
<evidence type="ECO:0000313" key="1">
    <source>
        <dbReference type="EMBL" id="CAL1379410.1"/>
    </source>
</evidence>
<sequence>MDEAHIWLQEAISVWSPASPEFGCELSRIHEPCYFLLNGGNSKPLNYVNGAVAAEEEFPVMESAVSHYLHRGDKGRLQVFPIKRSITKIDPENLEPLSTPEIDDEDGRARKQCFGAGEVEARIYQ</sequence>